<evidence type="ECO:0008006" key="3">
    <source>
        <dbReference type="Google" id="ProtNLM"/>
    </source>
</evidence>
<dbReference type="Pfam" id="PF20458">
    <property type="entry name" value="DUF6711"/>
    <property type="match status" value="1"/>
</dbReference>
<organism evidence="1 2">
    <name type="scientific">Aeribacillus composti</name>
    <dbReference type="NCBI Taxonomy" id="1868734"/>
    <lineage>
        <taxon>Bacteria</taxon>
        <taxon>Bacillati</taxon>
        <taxon>Bacillota</taxon>
        <taxon>Bacilli</taxon>
        <taxon>Bacillales</taxon>
        <taxon>Bacillaceae</taxon>
        <taxon>Aeribacillus</taxon>
    </lineage>
</organism>
<name>A0ABY9W6P0_9BACI</name>
<sequence length="115" mass="13158">MLKINGVSIATPKSFKVDIMDLDGESNRNARGELIRDRIAVKRKIECEWPPLSMSQISSILKAVQNVFFQVEYPDPMEGKTITKTFYVGDRSAPMYRNKNGNILWEGLSMNFIEK</sequence>
<gene>
    <name evidence="1" type="ORF">RI196_09950</name>
</gene>
<dbReference type="Proteomes" id="UP001303701">
    <property type="component" value="Chromosome"/>
</dbReference>
<dbReference type="EMBL" id="CP134501">
    <property type="protein sequence ID" value="WNF31633.1"/>
    <property type="molecule type" value="Genomic_DNA"/>
</dbReference>
<dbReference type="RefSeq" id="WP_311066164.1">
    <property type="nucleotide sequence ID" value="NZ_CP134501.1"/>
</dbReference>
<evidence type="ECO:0000313" key="2">
    <source>
        <dbReference type="Proteomes" id="UP001303701"/>
    </source>
</evidence>
<dbReference type="InterPro" id="IPR046557">
    <property type="entry name" value="DUF6711"/>
</dbReference>
<dbReference type="GeneID" id="301126296"/>
<evidence type="ECO:0000313" key="1">
    <source>
        <dbReference type="EMBL" id="WNF31633.1"/>
    </source>
</evidence>
<keyword evidence="2" id="KW-1185">Reference proteome</keyword>
<proteinExistence type="predicted"/>
<accession>A0ABY9W6P0</accession>
<protein>
    <recommendedName>
        <fullName evidence="3">Prophage protein</fullName>
    </recommendedName>
</protein>
<reference evidence="1 2" key="1">
    <citation type="submission" date="2023-09" db="EMBL/GenBank/DDBJ databases">
        <title>Different Types of Thermotolerant Ring-Cleaving Dioxygenases derived from Aeribacillus composti HB-1 applied for multiple aromatic hydrocarbons removal.</title>
        <authorList>
            <person name="Cao L."/>
            <person name="Li M."/>
            <person name="Ma T."/>
        </authorList>
    </citation>
    <scope>NUCLEOTIDE SEQUENCE [LARGE SCALE GENOMIC DNA]</scope>
    <source>
        <strain evidence="1 2">HB-1</strain>
    </source>
</reference>